<evidence type="ECO:0000256" key="6">
    <source>
        <dbReference type="ARBA" id="ARBA00022795"/>
    </source>
</evidence>
<dbReference type="PANTHER" id="PTHR30587:SF0">
    <property type="entry name" value="FLAGELLAR BIOSYNTHETIC PROTEIN FLIP"/>
    <property type="match status" value="1"/>
</dbReference>
<keyword evidence="5 12" id="KW-0812">Transmembrane</keyword>
<evidence type="ECO:0000256" key="10">
    <source>
        <dbReference type="ARBA" id="ARBA00023143"/>
    </source>
</evidence>
<keyword evidence="15" id="KW-1185">Reference proteome</keyword>
<organism evidence="14 15">
    <name type="scientific">Aminivibrio pyruvatiphilus</name>
    <dbReference type="NCBI Taxonomy" id="1005740"/>
    <lineage>
        <taxon>Bacteria</taxon>
        <taxon>Thermotogati</taxon>
        <taxon>Synergistota</taxon>
        <taxon>Synergistia</taxon>
        <taxon>Synergistales</taxon>
        <taxon>Aminobacteriaceae</taxon>
        <taxon>Aminivibrio</taxon>
    </lineage>
</organism>
<comment type="subcellular location">
    <subcellularLocation>
        <location evidence="12">Cell membrane</location>
        <topology evidence="12">Multi-pass membrane protein</topology>
    </subcellularLocation>
    <subcellularLocation>
        <location evidence="12">Bacterial flagellum basal body</location>
    </subcellularLocation>
</comment>
<evidence type="ECO:0000256" key="2">
    <source>
        <dbReference type="ARBA" id="ARBA00021714"/>
    </source>
</evidence>
<dbReference type="GO" id="GO:0009425">
    <property type="term" value="C:bacterial-type flagellum basal body"/>
    <property type="evidence" value="ECO:0007669"/>
    <property type="project" value="UniProtKB-SubCell"/>
</dbReference>
<dbReference type="NCBIfam" id="TIGR01103">
    <property type="entry name" value="fliP"/>
    <property type="match status" value="1"/>
</dbReference>
<dbReference type="InterPro" id="IPR005838">
    <property type="entry name" value="T3SS_IM_P"/>
</dbReference>
<keyword evidence="11 12" id="KW-1006">Bacterial flagellum protein export</keyword>
<dbReference type="Pfam" id="PF00813">
    <property type="entry name" value="FliP"/>
    <property type="match status" value="1"/>
</dbReference>
<keyword evidence="14" id="KW-0282">Flagellum</keyword>
<evidence type="ECO:0000256" key="11">
    <source>
        <dbReference type="ARBA" id="ARBA00023225"/>
    </source>
</evidence>
<accession>A0A4R8MHJ7</accession>
<feature type="transmembrane region" description="Helical" evidence="12">
    <location>
        <begin position="65"/>
        <end position="95"/>
    </location>
</feature>
<feature type="signal peptide" evidence="13">
    <location>
        <begin position="1"/>
        <end position="27"/>
    </location>
</feature>
<proteinExistence type="inferred from homology"/>
<feature type="transmembrane region" description="Helical" evidence="12">
    <location>
        <begin position="107"/>
        <end position="127"/>
    </location>
</feature>
<keyword evidence="10" id="KW-0975">Bacterial flagellum</keyword>
<dbReference type="PANTHER" id="PTHR30587">
    <property type="entry name" value="FLAGELLAR BIOSYNTHETIC PROTEIN FLIP"/>
    <property type="match status" value="1"/>
</dbReference>
<dbReference type="NCBIfam" id="NF009438">
    <property type="entry name" value="PRK12797.1"/>
    <property type="match status" value="1"/>
</dbReference>
<comment type="function">
    <text evidence="12">Plays a role in the flagellum-specific transport system.</text>
</comment>
<keyword evidence="4 12" id="KW-1003">Cell membrane</keyword>
<evidence type="ECO:0000256" key="7">
    <source>
        <dbReference type="ARBA" id="ARBA00022927"/>
    </source>
</evidence>
<evidence type="ECO:0000256" key="12">
    <source>
        <dbReference type="RuleBase" id="RU362069"/>
    </source>
</evidence>
<evidence type="ECO:0000313" key="14">
    <source>
        <dbReference type="EMBL" id="TDY65064.1"/>
    </source>
</evidence>
<sequence>MKTGSNTGTKTVLNRILFLLPVLPALAAAVPAFGQDGAPFIPLPALQFGVRMAESPSDVAVTLQILALLTVLSLAPAIILMVTSFTRILVVLGFVQRAIGLQQTPPNQVIVGIALFLTLFVMAPTWGKVYDGALSPYLAGNISSAQAWEGTIQPVREFLFRFTRQEELSLMVTMAKMEQPRNQDDIPTRVLLPAFMLSELKTAFQMGVVIFIPFIVVDMIVASVLMAMGMIMLPPMMISLPFKVLLFVMADGWNLVVTSLLKSFT</sequence>
<keyword evidence="14" id="KW-0969">Cilium</keyword>
<evidence type="ECO:0000256" key="5">
    <source>
        <dbReference type="ARBA" id="ARBA00022692"/>
    </source>
</evidence>
<keyword evidence="9 12" id="KW-0472">Membrane</keyword>
<feature type="chain" id="PRO_5020182303" description="Flagellar biosynthetic protein FliP" evidence="13">
    <location>
        <begin position="28"/>
        <end position="265"/>
    </location>
</feature>
<evidence type="ECO:0000256" key="4">
    <source>
        <dbReference type="ARBA" id="ARBA00022475"/>
    </source>
</evidence>
<evidence type="ECO:0000313" key="15">
    <source>
        <dbReference type="Proteomes" id="UP000295066"/>
    </source>
</evidence>
<dbReference type="OrthoDB" id="9805111at2"/>
<comment type="similarity">
    <text evidence="1 12">Belongs to the FliP/MopC/SpaP family.</text>
</comment>
<evidence type="ECO:0000256" key="8">
    <source>
        <dbReference type="ARBA" id="ARBA00022989"/>
    </source>
</evidence>
<evidence type="ECO:0000256" key="13">
    <source>
        <dbReference type="SAM" id="SignalP"/>
    </source>
</evidence>
<keyword evidence="14" id="KW-0966">Cell projection</keyword>
<keyword evidence="7 12" id="KW-0653">Protein transport</keyword>
<dbReference type="Proteomes" id="UP000295066">
    <property type="component" value="Unassembled WGS sequence"/>
</dbReference>
<reference evidence="14 15" key="1">
    <citation type="submission" date="2019-03" db="EMBL/GenBank/DDBJ databases">
        <title>Genomic Encyclopedia of Type Strains, Phase IV (KMG-IV): sequencing the most valuable type-strain genomes for metagenomic binning, comparative biology and taxonomic classification.</title>
        <authorList>
            <person name="Goeker M."/>
        </authorList>
    </citation>
    <scope>NUCLEOTIDE SEQUENCE [LARGE SCALE GENOMIC DNA]</scope>
    <source>
        <strain evidence="14 15">DSM 25964</strain>
    </source>
</reference>
<dbReference type="PRINTS" id="PR00951">
    <property type="entry name" value="FLGBIOSNFLIP"/>
</dbReference>
<dbReference type="GO" id="GO:0044781">
    <property type="term" value="P:bacterial-type flagellum organization"/>
    <property type="evidence" value="ECO:0007669"/>
    <property type="project" value="UniProtKB-UniRule"/>
</dbReference>
<keyword evidence="13" id="KW-0732">Signal</keyword>
<dbReference type="RefSeq" id="WP_133955447.1">
    <property type="nucleotide sequence ID" value="NZ_SORI01000001.1"/>
</dbReference>
<dbReference type="GO" id="GO:0009306">
    <property type="term" value="P:protein secretion"/>
    <property type="evidence" value="ECO:0007669"/>
    <property type="project" value="UniProtKB-UniRule"/>
</dbReference>
<dbReference type="InterPro" id="IPR005837">
    <property type="entry name" value="FliP"/>
</dbReference>
<dbReference type="PROSITE" id="PS01061">
    <property type="entry name" value="FLIP_2"/>
    <property type="match status" value="1"/>
</dbReference>
<comment type="caution">
    <text evidence="14">The sequence shown here is derived from an EMBL/GenBank/DDBJ whole genome shotgun (WGS) entry which is preliminary data.</text>
</comment>
<feature type="transmembrane region" description="Helical" evidence="12">
    <location>
        <begin position="240"/>
        <end position="261"/>
    </location>
</feature>
<gene>
    <name evidence="12" type="primary">fliP</name>
    <name evidence="14" type="ORF">C8D99_101211</name>
</gene>
<dbReference type="PRINTS" id="PR01302">
    <property type="entry name" value="TYPE3IMPPROT"/>
</dbReference>
<evidence type="ECO:0000256" key="9">
    <source>
        <dbReference type="ARBA" id="ARBA00023136"/>
    </source>
</evidence>
<keyword evidence="6 12" id="KW-1005">Bacterial flagellum biogenesis</keyword>
<keyword evidence="8 12" id="KW-1133">Transmembrane helix</keyword>
<feature type="transmembrane region" description="Helical" evidence="12">
    <location>
        <begin position="203"/>
        <end position="228"/>
    </location>
</feature>
<dbReference type="AlphaFoldDB" id="A0A4R8MHJ7"/>
<evidence type="ECO:0000256" key="1">
    <source>
        <dbReference type="ARBA" id="ARBA00006257"/>
    </source>
</evidence>
<name>A0A4R8MHJ7_9BACT</name>
<evidence type="ECO:0000256" key="3">
    <source>
        <dbReference type="ARBA" id="ARBA00022448"/>
    </source>
</evidence>
<keyword evidence="3 12" id="KW-0813">Transport</keyword>
<protein>
    <recommendedName>
        <fullName evidence="2 12">Flagellar biosynthetic protein FliP</fullName>
    </recommendedName>
</protein>
<dbReference type="EMBL" id="SORI01000001">
    <property type="protein sequence ID" value="TDY65064.1"/>
    <property type="molecule type" value="Genomic_DNA"/>
</dbReference>
<dbReference type="GO" id="GO:0005886">
    <property type="term" value="C:plasma membrane"/>
    <property type="evidence" value="ECO:0007669"/>
    <property type="project" value="UniProtKB-SubCell"/>
</dbReference>